<dbReference type="GO" id="GO:0003700">
    <property type="term" value="F:DNA-binding transcription factor activity"/>
    <property type="evidence" value="ECO:0007669"/>
    <property type="project" value="InterPro"/>
</dbReference>
<dbReference type="Pfam" id="PF12833">
    <property type="entry name" value="HTH_18"/>
    <property type="match status" value="1"/>
</dbReference>
<dbReference type="PROSITE" id="PS01124">
    <property type="entry name" value="HTH_ARAC_FAMILY_2"/>
    <property type="match status" value="1"/>
</dbReference>
<dbReference type="InterPro" id="IPR013096">
    <property type="entry name" value="Cupin_2"/>
</dbReference>
<dbReference type="InterPro" id="IPR014710">
    <property type="entry name" value="RmlC-like_jellyroll"/>
</dbReference>
<dbReference type="SUPFAM" id="SSF46689">
    <property type="entry name" value="Homeodomain-like"/>
    <property type="match status" value="1"/>
</dbReference>
<dbReference type="PANTHER" id="PTHR11019">
    <property type="entry name" value="HTH-TYPE TRANSCRIPTIONAL REGULATOR NIMR"/>
    <property type="match status" value="1"/>
</dbReference>
<dbReference type="Gene3D" id="2.60.120.10">
    <property type="entry name" value="Jelly Rolls"/>
    <property type="match status" value="1"/>
</dbReference>
<dbReference type="InterPro" id="IPR018062">
    <property type="entry name" value="HTH_AraC-typ_CS"/>
</dbReference>
<proteinExistence type="predicted"/>
<organism evidence="6 7">
    <name type="scientific">Azoarcus indigens</name>
    <dbReference type="NCBI Taxonomy" id="29545"/>
    <lineage>
        <taxon>Bacteria</taxon>
        <taxon>Pseudomonadati</taxon>
        <taxon>Pseudomonadota</taxon>
        <taxon>Betaproteobacteria</taxon>
        <taxon>Rhodocyclales</taxon>
        <taxon>Zoogloeaceae</taxon>
        <taxon>Azoarcus</taxon>
    </lineage>
</organism>
<dbReference type="CDD" id="cd06124">
    <property type="entry name" value="cupin_NimR-like_N"/>
    <property type="match status" value="1"/>
</dbReference>
<dbReference type="Pfam" id="PF07883">
    <property type="entry name" value="Cupin_2"/>
    <property type="match status" value="1"/>
</dbReference>
<dbReference type="PANTHER" id="PTHR11019:SF199">
    <property type="entry name" value="HTH-TYPE TRANSCRIPTIONAL REGULATOR NIMR"/>
    <property type="match status" value="1"/>
</dbReference>
<dbReference type="RefSeq" id="WP_133595228.1">
    <property type="nucleotide sequence ID" value="NZ_SNVV01000041.1"/>
</dbReference>
<dbReference type="InterPro" id="IPR018060">
    <property type="entry name" value="HTH_AraC"/>
</dbReference>
<dbReference type="Gene3D" id="1.10.10.60">
    <property type="entry name" value="Homeodomain-like"/>
    <property type="match status" value="1"/>
</dbReference>
<evidence type="ECO:0000313" key="6">
    <source>
        <dbReference type="EMBL" id="TDN43321.1"/>
    </source>
</evidence>
<evidence type="ECO:0000256" key="2">
    <source>
        <dbReference type="ARBA" id="ARBA00023015"/>
    </source>
</evidence>
<comment type="caution">
    <text evidence="6">The sequence shown here is derived from an EMBL/GenBank/DDBJ whole genome shotgun (WGS) entry which is preliminary data.</text>
</comment>
<name>A0A4R6DFE9_9RHOO</name>
<evidence type="ECO:0000313" key="7">
    <source>
        <dbReference type="Proteomes" id="UP000295129"/>
    </source>
</evidence>
<dbReference type="Proteomes" id="UP000295129">
    <property type="component" value="Unassembled WGS sequence"/>
</dbReference>
<reference evidence="6 7" key="1">
    <citation type="submission" date="2019-03" db="EMBL/GenBank/DDBJ databases">
        <title>Genomic Encyclopedia of Type Strains, Phase IV (KMG-IV): sequencing the most valuable type-strain genomes for metagenomic binning, comparative biology and taxonomic classification.</title>
        <authorList>
            <person name="Goeker M."/>
        </authorList>
    </citation>
    <scope>NUCLEOTIDE SEQUENCE [LARGE SCALE GENOMIC DNA]</scope>
    <source>
        <strain evidence="6 7">DSM 12121</strain>
    </source>
</reference>
<dbReference type="AlphaFoldDB" id="A0A4R6DFE9"/>
<gene>
    <name evidence="6" type="ORF">C7389_1415</name>
</gene>
<evidence type="ECO:0000256" key="1">
    <source>
        <dbReference type="ARBA" id="ARBA00022491"/>
    </source>
</evidence>
<dbReference type="PROSITE" id="PS00041">
    <property type="entry name" value="HTH_ARAC_FAMILY_1"/>
    <property type="match status" value="1"/>
</dbReference>
<protein>
    <submittedName>
        <fullName evidence="6">AraC-like DNA-binding protein</fullName>
    </submittedName>
</protein>
<keyword evidence="7" id="KW-1185">Reference proteome</keyword>
<keyword evidence="4" id="KW-0804">Transcription</keyword>
<keyword evidence="1" id="KW-0678">Repressor</keyword>
<dbReference type="SUPFAM" id="SSF51182">
    <property type="entry name" value="RmlC-like cupins"/>
    <property type="match status" value="1"/>
</dbReference>
<dbReference type="FunFam" id="1.10.10.60:FF:000132">
    <property type="entry name" value="AraC family transcriptional regulator"/>
    <property type="match status" value="1"/>
</dbReference>
<dbReference type="GO" id="GO:0043565">
    <property type="term" value="F:sequence-specific DNA binding"/>
    <property type="evidence" value="ECO:0007669"/>
    <property type="project" value="InterPro"/>
</dbReference>
<evidence type="ECO:0000256" key="4">
    <source>
        <dbReference type="ARBA" id="ARBA00023163"/>
    </source>
</evidence>
<dbReference type="InterPro" id="IPR009057">
    <property type="entry name" value="Homeodomain-like_sf"/>
</dbReference>
<dbReference type="EMBL" id="SNVV01000041">
    <property type="protein sequence ID" value="TDN43321.1"/>
    <property type="molecule type" value="Genomic_DNA"/>
</dbReference>
<accession>A0A4R6DFE9</accession>
<keyword evidence="3 6" id="KW-0238">DNA-binding</keyword>
<evidence type="ECO:0000256" key="3">
    <source>
        <dbReference type="ARBA" id="ARBA00023125"/>
    </source>
</evidence>
<sequence length="274" mass="30287">MSMKRQATPRIATDWQTLPLPDDTGLSSAMQLRVQTVPPRHYFPAHTHPWNQLVYASSGVLTVTAAGHCFVIAPRQAVWVPTGVPHQVGSLYGAEYRSLYVADEPPPQVADGCTVFIVTAFLRALILEASRLGDKDKAGSYGEHIDALILEQLRRLRALPASLPWPRHASLQGLCETLYGDPADPRSLDDWATALNISGRTLSRRFERETGLTLRIWRQRLRLFKAIELLGSGMAVTRAALELGYATPSAFIHMFRSETGMSPLAYRQAVLAEG</sequence>
<dbReference type="OrthoDB" id="9804543at2"/>
<dbReference type="InterPro" id="IPR011051">
    <property type="entry name" value="RmlC_Cupin_sf"/>
</dbReference>
<evidence type="ECO:0000259" key="5">
    <source>
        <dbReference type="PROSITE" id="PS01124"/>
    </source>
</evidence>
<feature type="domain" description="HTH araC/xylS-type" evidence="5">
    <location>
        <begin position="172"/>
        <end position="269"/>
    </location>
</feature>
<keyword evidence="2" id="KW-0805">Transcription regulation</keyword>
<dbReference type="SMART" id="SM00342">
    <property type="entry name" value="HTH_ARAC"/>
    <property type="match status" value="1"/>
</dbReference>